<feature type="active site" evidence="12">
    <location>
        <position position="139"/>
    </location>
</feature>
<feature type="binding site" evidence="11">
    <location>
        <begin position="11"/>
        <end position="17"/>
    </location>
    <ligand>
        <name>GTP</name>
        <dbReference type="ChEBI" id="CHEBI:37565"/>
    </ligand>
</feature>
<evidence type="ECO:0000256" key="9">
    <source>
        <dbReference type="ARBA" id="ARBA00023134"/>
    </source>
</evidence>
<organism evidence="14 15">
    <name type="scientific">Pyronema omphalodes (strain CBS 100304)</name>
    <name type="common">Pyronema confluens</name>
    <dbReference type="NCBI Taxonomy" id="1076935"/>
    <lineage>
        <taxon>Eukaryota</taxon>
        <taxon>Fungi</taxon>
        <taxon>Dikarya</taxon>
        <taxon>Ascomycota</taxon>
        <taxon>Pezizomycotina</taxon>
        <taxon>Pezizomycetes</taxon>
        <taxon>Pezizales</taxon>
        <taxon>Pyronemataceae</taxon>
        <taxon>Pyronema</taxon>
    </lineage>
</organism>
<evidence type="ECO:0000256" key="11">
    <source>
        <dbReference type="HAMAP-Rule" id="MF_03125"/>
    </source>
</evidence>
<evidence type="ECO:0000256" key="5">
    <source>
        <dbReference type="ARBA" id="ARBA00022723"/>
    </source>
</evidence>
<dbReference type="InterPro" id="IPR033128">
    <property type="entry name" value="Adenylosuccin_syn_Lys_AS"/>
</dbReference>
<comment type="catalytic activity">
    <reaction evidence="10 11 13">
        <text>IMP + L-aspartate + GTP = N(6)-(1,2-dicarboxyethyl)-AMP + GDP + phosphate + 2 H(+)</text>
        <dbReference type="Rhea" id="RHEA:15753"/>
        <dbReference type="ChEBI" id="CHEBI:15378"/>
        <dbReference type="ChEBI" id="CHEBI:29991"/>
        <dbReference type="ChEBI" id="CHEBI:37565"/>
        <dbReference type="ChEBI" id="CHEBI:43474"/>
        <dbReference type="ChEBI" id="CHEBI:57567"/>
        <dbReference type="ChEBI" id="CHEBI:58053"/>
        <dbReference type="ChEBI" id="CHEBI:58189"/>
        <dbReference type="EC" id="6.3.4.4"/>
    </reaction>
</comment>
<comment type="similarity">
    <text evidence="11 13">Belongs to the adenylosuccinate synthetase family.</text>
</comment>
<comment type="pathway">
    <text evidence="11 13">Purine metabolism; AMP biosynthesis via de novo pathway; AMP from IMP: step 1/2.</text>
</comment>
<dbReference type="NCBIfam" id="NF002223">
    <property type="entry name" value="PRK01117.1"/>
    <property type="match status" value="1"/>
</dbReference>
<dbReference type="CDD" id="cd03108">
    <property type="entry name" value="AdSS"/>
    <property type="match status" value="1"/>
</dbReference>
<keyword evidence="5 11" id="KW-0479">Metal-binding</keyword>
<feature type="binding site" evidence="11">
    <location>
        <position position="302"/>
    </location>
    <ligand>
        <name>GTP</name>
        <dbReference type="ChEBI" id="CHEBI:37565"/>
    </ligand>
</feature>
<dbReference type="PANTHER" id="PTHR11846">
    <property type="entry name" value="ADENYLOSUCCINATE SYNTHETASE"/>
    <property type="match status" value="1"/>
</dbReference>
<evidence type="ECO:0000256" key="12">
    <source>
        <dbReference type="PROSITE-ProRule" id="PRU10134"/>
    </source>
</evidence>
<dbReference type="GO" id="GO:0005737">
    <property type="term" value="C:cytoplasm"/>
    <property type="evidence" value="ECO:0007669"/>
    <property type="project" value="UniProtKB-SubCell"/>
</dbReference>
<evidence type="ECO:0000256" key="7">
    <source>
        <dbReference type="ARBA" id="ARBA00022755"/>
    </source>
</evidence>
<dbReference type="GO" id="GO:0000287">
    <property type="term" value="F:magnesium ion binding"/>
    <property type="evidence" value="ECO:0007669"/>
    <property type="project" value="UniProtKB-UniRule"/>
</dbReference>
<feature type="binding site" evidence="11">
    <location>
        <position position="142"/>
    </location>
    <ligand>
        <name>IMP</name>
        <dbReference type="ChEBI" id="CHEBI:58053"/>
        <note>ligand shared between dimeric partners</note>
    </ligand>
</feature>
<protein>
    <recommendedName>
        <fullName evidence="11 13">Adenylosuccinate synthetase</fullName>
        <shortName evidence="11">AMPSase</shortName>
        <shortName evidence="11">AdSS</shortName>
        <ecNumber evidence="11 13">6.3.4.4</ecNumber>
    </recommendedName>
    <alternativeName>
        <fullName evidence="11">IMP--aspartate ligase</fullName>
    </alternativeName>
</protein>
<feature type="binding site" evidence="11">
    <location>
        <position position="300"/>
    </location>
    <ligand>
        <name>IMP</name>
        <dbReference type="ChEBI" id="CHEBI:58053"/>
    </ligand>
</feature>
<dbReference type="Gene3D" id="3.90.170.10">
    <property type="entry name" value="Adenylosuccinate Synthetase, subunit A, domain 3"/>
    <property type="match status" value="1"/>
</dbReference>
<dbReference type="EC" id="6.3.4.4" evidence="11 13"/>
<comment type="cofactor">
    <cofactor evidence="11">
        <name>Mg(2+)</name>
        <dbReference type="ChEBI" id="CHEBI:18420"/>
    </cofactor>
    <text evidence="11">Binds 1 Mg(2+) ion per subunit.</text>
</comment>
<feature type="binding site" evidence="11">
    <location>
        <begin position="12"/>
        <end position="15"/>
    </location>
    <ligand>
        <name>IMP</name>
        <dbReference type="ChEBI" id="CHEBI:58053"/>
    </ligand>
</feature>
<keyword evidence="9 11" id="KW-0342">GTP-binding</keyword>
<dbReference type="HAMAP" id="MF_00011">
    <property type="entry name" value="Adenylosucc_synth"/>
    <property type="match status" value="1"/>
</dbReference>
<comment type="subunit">
    <text evidence="2 11">Homodimer.</text>
</comment>
<dbReference type="Proteomes" id="UP000018144">
    <property type="component" value="Unassembled WGS sequence"/>
</dbReference>
<evidence type="ECO:0000313" key="14">
    <source>
        <dbReference type="EMBL" id="CCX33622.1"/>
    </source>
</evidence>
<comment type="function">
    <text evidence="13">Plays an important role in the de novo pathway of purine nucleotide biosynthesis.</text>
</comment>
<feature type="binding site" evidence="11">
    <location>
        <position position="221"/>
    </location>
    <ligand>
        <name>IMP</name>
        <dbReference type="ChEBI" id="CHEBI:58053"/>
    </ligand>
</feature>
<keyword evidence="6 11" id="KW-0547">Nucleotide-binding</keyword>
<feature type="binding site" evidence="11">
    <location>
        <position position="12"/>
    </location>
    <ligand>
        <name>Mg(2+)</name>
        <dbReference type="ChEBI" id="CHEBI:18420"/>
    </ligand>
</feature>
<dbReference type="EMBL" id="HF936139">
    <property type="protein sequence ID" value="CCX33622.1"/>
    <property type="molecule type" value="Genomic_DNA"/>
</dbReference>
<keyword evidence="4 11" id="KW-0436">Ligase</keyword>
<comment type="subcellular location">
    <subcellularLocation>
        <location evidence="11">Cytoplasm</location>
    </subcellularLocation>
</comment>
<evidence type="ECO:0000256" key="3">
    <source>
        <dbReference type="ARBA" id="ARBA00022490"/>
    </source>
</evidence>
<accession>U4LPW1</accession>
<feature type="active site" description="Proton acceptor" evidence="11">
    <location>
        <position position="12"/>
    </location>
</feature>
<dbReference type="InterPro" id="IPR042111">
    <property type="entry name" value="Adenylosuccinate_synth_dom3"/>
</dbReference>
<sequence>MATVVLGSQWGDEGKGKLVDVLCEDIDVCARCAGGNNAGHTIIANGISYDFHILPSGLVNPKCLNLIGTGTVVHVPSFFAELKAIQDKGLDSTDRIFISDRAHLVFDLHQLVDGLEEVELGAKNIGTTRKGIGPTYSTKASRSGIRVHELFDWPVFERKLRLLADGYKKRFGALLGDYSVDKELEQYKVYTETLRPYVVDAVPFMQSAVASKKKILVEGANALMLDIDYGTYPYVTSSNTGIGGVITGLAISPFNIKDVIGVVKAYTTRVGSGPFPTEQLNEQGEHLQSVGREWGVTTGRKRRCGWLDLVLLKYSTAVNHYTSLNITKLDILDGLKELQVAVAYKIGDVELESFPADLGVLAQCEPVYKTFKPWSEPTTGLTEYSQLPQEAKDYIQFIEDFIGVKVDYIGVGPGREHMLRK</sequence>
<feature type="binding site" evidence="11">
    <location>
        <begin position="39"/>
        <end position="41"/>
    </location>
    <ligand>
        <name>GTP</name>
        <dbReference type="ChEBI" id="CHEBI:37565"/>
    </ligand>
</feature>
<dbReference type="GO" id="GO:0004019">
    <property type="term" value="F:adenylosuccinate synthase activity"/>
    <property type="evidence" value="ECO:0007669"/>
    <property type="project" value="UniProtKB-UniRule"/>
</dbReference>
<dbReference type="GO" id="GO:0044208">
    <property type="term" value="P:'de novo' AMP biosynthetic process"/>
    <property type="evidence" value="ECO:0007669"/>
    <property type="project" value="UniProtKB-UniRule"/>
</dbReference>
<dbReference type="InterPro" id="IPR042109">
    <property type="entry name" value="Adenylosuccinate_synth_dom1"/>
</dbReference>
<feature type="binding site" evidence="11">
    <location>
        <begin position="328"/>
        <end position="330"/>
    </location>
    <ligand>
        <name>GTP</name>
        <dbReference type="ChEBI" id="CHEBI:37565"/>
    </ligand>
</feature>
<keyword evidence="15" id="KW-1185">Reference proteome</keyword>
<feature type="active site" description="Proton donor" evidence="11">
    <location>
        <position position="40"/>
    </location>
</feature>
<dbReference type="NCBIfam" id="TIGR00184">
    <property type="entry name" value="purA"/>
    <property type="match status" value="1"/>
</dbReference>
<reference evidence="14 15" key="1">
    <citation type="journal article" date="2013" name="PLoS Genet.">
        <title>The genome and development-dependent transcriptomes of Pyronema confluens: a window into fungal evolution.</title>
        <authorList>
            <person name="Traeger S."/>
            <person name="Altegoer F."/>
            <person name="Freitag M."/>
            <person name="Gabaldon T."/>
            <person name="Kempken F."/>
            <person name="Kumar A."/>
            <person name="Marcet-Houben M."/>
            <person name="Poggeler S."/>
            <person name="Stajich J.E."/>
            <person name="Nowrousian M."/>
        </authorList>
    </citation>
    <scope>NUCLEOTIDE SEQUENCE [LARGE SCALE GENOMIC DNA]</scope>
    <source>
        <strain evidence="15">CBS 100304</strain>
        <tissue evidence="14">Vegetative mycelium</tissue>
    </source>
</reference>
<dbReference type="InterPro" id="IPR018220">
    <property type="entry name" value="Adenylosuccin_syn_GTP-bd"/>
</dbReference>
<dbReference type="InterPro" id="IPR042110">
    <property type="entry name" value="Adenylosuccinate_synth_dom2"/>
</dbReference>
<name>U4LPW1_PYROM</name>
<keyword evidence="7 11" id="KW-0658">Purine biosynthesis</keyword>
<dbReference type="Gene3D" id="3.40.440.10">
    <property type="entry name" value="Adenylosuccinate Synthetase, subunit A, domain 1"/>
    <property type="match status" value="1"/>
</dbReference>
<dbReference type="FunFam" id="3.90.170.10:FF:000001">
    <property type="entry name" value="Adenylosuccinate synthetase"/>
    <property type="match status" value="1"/>
</dbReference>
<dbReference type="InterPro" id="IPR027417">
    <property type="entry name" value="P-loop_NTPase"/>
</dbReference>
<evidence type="ECO:0000256" key="10">
    <source>
        <dbReference type="ARBA" id="ARBA00050432"/>
    </source>
</evidence>
<keyword evidence="3 11" id="KW-0963">Cytoplasm</keyword>
<dbReference type="PROSITE" id="PS01266">
    <property type="entry name" value="ADENYLOSUCCIN_SYN_1"/>
    <property type="match status" value="1"/>
</dbReference>
<evidence type="ECO:0000256" key="6">
    <source>
        <dbReference type="ARBA" id="ARBA00022741"/>
    </source>
</evidence>
<evidence type="ECO:0000256" key="4">
    <source>
        <dbReference type="ARBA" id="ARBA00022598"/>
    </source>
</evidence>
<dbReference type="FunFam" id="1.10.300.10:FF:000002">
    <property type="entry name" value="Adenylosuccinate synthetase, chloroplastic"/>
    <property type="match status" value="1"/>
</dbReference>
<dbReference type="SMART" id="SM00788">
    <property type="entry name" value="Adenylsucc_synt"/>
    <property type="match status" value="1"/>
</dbReference>
<dbReference type="GO" id="GO:0046040">
    <property type="term" value="P:IMP metabolic process"/>
    <property type="evidence" value="ECO:0007669"/>
    <property type="project" value="TreeGrafter"/>
</dbReference>
<dbReference type="InterPro" id="IPR001114">
    <property type="entry name" value="Adenylosuccinate_synthetase"/>
</dbReference>
<feature type="binding site" evidence="11">
    <location>
        <position position="128"/>
    </location>
    <ligand>
        <name>IMP</name>
        <dbReference type="ChEBI" id="CHEBI:58053"/>
    </ligand>
</feature>
<keyword evidence="8 11" id="KW-0460">Magnesium</keyword>
<feature type="binding site" evidence="11">
    <location>
        <position position="39"/>
    </location>
    <ligand>
        <name>Mg(2+)</name>
        <dbReference type="ChEBI" id="CHEBI:18420"/>
    </ligand>
</feature>
<evidence type="ECO:0000313" key="15">
    <source>
        <dbReference type="Proteomes" id="UP000018144"/>
    </source>
</evidence>
<dbReference type="AlphaFoldDB" id="U4LPW1"/>
<dbReference type="OrthoDB" id="10265645at2759"/>
<dbReference type="PANTHER" id="PTHR11846:SF0">
    <property type="entry name" value="ADENYLOSUCCINATE SYNTHETASE"/>
    <property type="match status" value="1"/>
</dbReference>
<evidence type="ECO:0000256" key="1">
    <source>
        <dbReference type="ARBA" id="ARBA00003779"/>
    </source>
</evidence>
<dbReference type="eggNOG" id="KOG1355">
    <property type="taxonomic scope" value="Eukaryota"/>
</dbReference>
<dbReference type="OMA" id="FHHAKPI"/>
<feature type="binding site" evidence="11">
    <location>
        <begin position="410"/>
        <end position="412"/>
    </location>
    <ligand>
        <name>GTP</name>
        <dbReference type="ChEBI" id="CHEBI:37565"/>
    </ligand>
</feature>
<dbReference type="Pfam" id="PF00709">
    <property type="entry name" value="Adenylsucc_synt"/>
    <property type="match status" value="1"/>
</dbReference>
<evidence type="ECO:0000256" key="2">
    <source>
        <dbReference type="ARBA" id="ARBA00011738"/>
    </source>
</evidence>
<feature type="binding site" evidence="11">
    <location>
        <begin position="37"/>
        <end position="40"/>
    </location>
    <ligand>
        <name>IMP</name>
        <dbReference type="ChEBI" id="CHEBI:58053"/>
    </ligand>
</feature>
<dbReference type="PROSITE" id="PS00513">
    <property type="entry name" value="ADENYLOSUCCIN_SYN_2"/>
    <property type="match status" value="1"/>
</dbReference>
<feature type="binding site" evidence="11">
    <location>
        <begin position="296"/>
        <end position="302"/>
    </location>
    <ligand>
        <name>substrate</name>
    </ligand>
</feature>
<dbReference type="UniPathway" id="UPA00075">
    <property type="reaction ID" value="UER00335"/>
</dbReference>
<evidence type="ECO:0000256" key="13">
    <source>
        <dbReference type="RuleBase" id="RU000520"/>
    </source>
</evidence>
<dbReference type="Gene3D" id="1.10.300.10">
    <property type="entry name" value="Adenylosuccinate Synthetase, subunit A, domain 2"/>
    <property type="match status" value="1"/>
</dbReference>
<comment type="function">
    <text evidence="11">Plays an important role in the de novo pathway and in the salvage pathway of purine nucleotide biosynthesis. Catalyzes the first commited step in the biosynthesis of AMP from IMP.</text>
</comment>
<proteinExistence type="inferred from homology"/>
<dbReference type="STRING" id="1076935.U4LPW1"/>
<comment type="function">
    <text evidence="1">Plays an important role in the de novo pathway and in the salvage pathway of purine nucleotide biosynthesis. Catalyzes the first committed step in the biosynthesis of AMP from IMP.</text>
</comment>
<feature type="binding site" evidence="11">
    <location>
        <position position="236"/>
    </location>
    <ligand>
        <name>IMP</name>
        <dbReference type="ChEBI" id="CHEBI:58053"/>
    </ligand>
</feature>
<dbReference type="SUPFAM" id="SSF52540">
    <property type="entry name" value="P-loop containing nucleoside triphosphate hydrolases"/>
    <property type="match status" value="1"/>
</dbReference>
<dbReference type="GO" id="GO:0005525">
    <property type="term" value="F:GTP binding"/>
    <property type="evidence" value="ECO:0007669"/>
    <property type="project" value="UniProtKB-UniRule"/>
</dbReference>
<gene>
    <name evidence="14" type="ORF">PCON_01493</name>
</gene>
<evidence type="ECO:0000256" key="8">
    <source>
        <dbReference type="ARBA" id="ARBA00022842"/>
    </source>
</evidence>